<keyword evidence="10" id="KW-1185">Reference proteome</keyword>
<evidence type="ECO:0000256" key="4">
    <source>
        <dbReference type="ARBA" id="ARBA00023136"/>
    </source>
</evidence>
<evidence type="ECO:0000256" key="3">
    <source>
        <dbReference type="ARBA" id="ARBA00022989"/>
    </source>
</evidence>
<dbReference type="Pfam" id="PF20684">
    <property type="entry name" value="Fung_rhodopsin"/>
    <property type="match status" value="1"/>
</dbReference>
<name>A0A2I1D3I9_ASPC2</name>
<dbReference type="GO" id="GO:0016020">
    <property type="term" value="C:membrane"/>
    <property type="evidence" value="ECO:0007669"/>
    <property type="project" value="UniProtKB-SubCell"/>
</dbReference>
<evidence type="ECO:0000256" key="6">
    <source>
        <dbReference type="SAM" id="MobiDB-lite"/>
    </source>
</evidence>
<evidence type="ECO:0000256" key="5">
    <source>
        <dbReference type="ARBA" id="ARBA00038359"/>
    </source>
</evidence>
<comment type="caution">
    <text evidence="9">The sequence shown here is derived from an EMBL/GenBank/DDBJ whole genome shotgun (WGS) entry which is preliminary data.</text>
</comment>
<feature type="domain" description="Rhodopsin" evidence="8">
    <location>
        <begin position="26"/>
        <end position="268"/>
    </location>
</feature>
<sequence>MDRFAQELLIESWILYVIGIFCIGCRLASRRIAKQSWGKLEVDDYLMCLVVVTFTGVMVCVNQVSINGSSYMSPEVAATLTPEARRSAVWGSKMTFALEHFTLSSLWLVKGCLLLVYNRLTLGLREHIVVKAVAVYVTVSFVVIEILFCAVWCGPPITMYWDVPAKEEQCASYYNHLITSTVFNISSDLMMLCIPLPLLVRSRLPWKRKILLCLVFSLGVFVVLMAILNRYYNFSEQHTLTFLKWYVAEVSTAVYVGNLPLLWPLLKRVFHLHTFAQSRPTKSISRPSAYPASRSRGLTSRGVPASSTESILHEADPPGIDKAGVSDFEHGMELTPIQERAYRAMITAERGQSPIKDKGTAREGNDSGEMGIVRTVEVLQYRE</sequence>
<dbReference type="EMBL" id="MSFM01000006">
    <property type="protein sequence ID" value="PKY04436.1"/>
    <property type="molecule type" value="Genomic_DNA"/>
</dbReference>
<evidence type="ECO:0000256" key="7">
    <source>
        <dbReference type="SAM" id="Phobius"/>
    </source>
</evidence>
<feature type="transmembrane region" description="Helical" evidence="7">
    <location>
        <begin position="173"/>
        <end position="198"/>
    </location>
</feature>
<dbReference type="AlphaFoldDB" id="A0A2I1D3I9"/>
<feature type="compositionally biased region" description="Low complexity" evidence="6">
    <location>
        <begin position="283"/>
        <end position="296"/>
    </location>
</feature>
<dbReference type="PANTHER" id="PTHR33048">
    <property type="entry name" value="PTH11-LIKE INTEGRAL MEMBRANE PROTEIN (AFU_ORTHOLOGUE AFUA_5G11245)"/>
    <property type="match status" value="1"/>
</dbReference>
<dbReference type="RefSeq" id="XP_024693030.1">
    <property type="nucleotide sequence ID" value="XM_024841234.1"/>
</dbReference>
<dbReference type="InterPro" id="IPR049326">
    <property type="entry name" value="Rhodopsin_dom_fungi"/>
</dbReference>
<dbReference type="PANTHER" id="PTHR33048:SF110">
    <property type="entry name" value="UBID FAMILY DECARBOXYLASE"/>
    <property type="match status" value="1"/>
</dbReference>
<feature type="transmembrane region" description="Helical" evidence="7">
    <location>
        <begin position="128"/>
        <end position="153"/>
    </location>
</feature>
<protein>
    <recommendedName>
        <fullName evidence="8">Rhodopsin domain-containing protein</fullName>
    </recommendedName>
</protein>
<dbReference type="Proteomes" id="UP000234254">
    <property type="component" value="Unassembled WGS sequence"/>
</dbReference>
<proteinExistence type="inferred from homology"/>
<comment type="subcellular location">
    <subcellularLocation>
        <location evidence="1">Membrane</location>
        <topology evidence="1">Multi-pass membrane protein</topology>
    </subcellularLocation>
</comment>
<evidence type="ECO:0000259" key="8">
    <source>
        <dbReference type="Pfam" id="PF20684"/>
    </source>
</evidence>
<comment type="similarity">
    <text evidence="5">Belongs to the SAT4 family.</text>
</comment>
<reference evidence="9" key="1">
    <citation type="submission" date="2016-12" db="EMBL/GenBank/DDBJ databases">
        <title>The genomes of Aspergillus section Nigri reveals drivers in fungal speciation.</title>
        <authorList>
            <consortium name="DOE Joint Genome Institute"/>
            <person name="Vesth T.C."/>
            <person name="Nybo J."/>
            <person name="Theobald S."/>
            <person name="Brandl J."/>
            <person name="Frisvad J.C."/>
            <person name="Nielsen K.F."/>
            <person name="Lyhne E.K."/>
            <person name="Kogle M.E."/>
            <person name="Kuo A."/>
            <person name="Riley R."/>
            <person name="Clum A."/>
            <person name="Nolan M."/>
            <person name="Lipzen A."/>
            <person name="Salamov A."/>
            <person name="Henrissat B."/>
            <person name="Wiebenga A."/>
            <person name="De vries R.P."/>
            <person name="Grigoriev I.V."/>
            <person name="Mortensen U.H."/>
            <person name="Andersen M.R."/>
            <person name="Baker S.E."/>
        </authorList>
    </citation>
    <scope>NUCLEOTIDE SEQUENCE</scope>
    <source>
        <strain evidence="9">IBT 28561</strain>
    </source>
</reference>
<keyword evidence="2 7" id="KW-0812">Transmembrane</keyword>
<feature type="transmembrane region" description="Helical" evidence="7">
    <location>
        <begin position="96"/>
        <end position="116"/>
    </location>
</feature>
<feature type="compositionally biased region" description="Basic and acidic residues" evidence="6">
    <location>
        <begin position="355"/>
        <end position="365"/>
    </location>
</feature>
<organism evidence="9 10">
    <name type="scientific">Aspergillus campestris (strain IBT 28561)</name>
    <dbReference type="NCBI Taxonomy" id="1392248"/>
    <lineage>
        <taxon>Eukaryota</taxon>
        <taxon>Fungi</taxon>
        <taxon>Dikarya</taxon>
        <taxon>Ascomycota</taxon>
        <taxon>Pezizomycotina</taxon>
        <taxon>Eurotiomycetes</taxon>
        <taxon>Eurotiomycetidae</taxon>
        <taxon>Eurotiales</taxon>
        <taxon>Aspergillaceae</taxon>
        <taxon>Aspergillus</taxon>
        <taxon>Aspergillus subgen. Circumdati</taxon>
    </lineage>
</organism>
<dbReference type="InterPro" id="IPR052337">
    <property type="entry name" value="SAT4-like"/>
</dbReference>
<feature type="region of interest" description="Disordered" evidence="6">
    <location>
        <begin position="349"/>
        <end position="369"/>
    </location>
</feature>
<accession>A0A2I1D3I9</accession>
<evidence type="ECO:0000313" key="10">
    <source>
        <dbReference type="Proteomes" id="UP000234254"/>
    </source>
</evidence>
<feature type="transmembrane region" description="Helical" evidence="7">
    <location>
        <begin position="13"/>
        <end position="33"/>
    </location>
</feature>
<dbReference type="VEuPathDB" id="FungiDB:P168DRAFT_327381"/>
<gene>
    <name evidence="9" type="ORF">P168DRAFT_327381</name>
</gene>
<feature type="transmembrane region" description="Helical" evidence="7">
    <location>
        <begin position="210"/>
        <end position="231"/>
    </location>
</feature>
<dbReference type="OrthoDB" id="3903189at2759"/>
<evidence type="ECO:0000256" key="2">
    <source>
        <dbReference type="ARBA" id="ARBA00022692"/>
    </source>
</evidence>
<evidence type="ECO:0000313" key="9">
    <source>
        <dbReference type="EMBL" id="PKY04436.1"/>
    </source>
</evidence>
<keyword evidence="4 7" id="KW-0472">Membrane</keyword>
<dbReference type="GeneID" id="36548758"/>
<evidence type="ECO:0000256" key="1">
    <source>
        <dbReference type="ARBA" id="ARBA00004141"/>
    </source>
</evidence>
<feature type="transmembrane region" description="Helical" evidence="7">
    <location>
        <begin position="243"/>
        <end position="263"/>
    </location>
</feature>
<feature type="transmembrane region" description="Helical" evidence="7">
    <location>
        <begin position="45"/>
        <end position="66"/>
    </location>
</feature>
<keyword evidence="3 7" id="KW-1133">Transmembrane helix</keyword>
<feature type="region of interest" description="Disordered" evidence="6">
    <location>
        <begin position="282"/>
        <end position="316"/>
    </location>
</feature>